<keyword evidence="1 2" id="KW-0808">Transferase</keyword>
<dbReference type="Gene3D" id="1.20.120.1760">
    <property type="match status" value="1"/>
</dbReference>
<dbReference type="Pfam" id="PF01066">
    <property type="entry name" value="CDP-OH_P_transf"/>
    <property type="match status" value="1"/>
</dbReference>
<sequence>MAKFLKTSGRAGLRGFLDGAARGLLRIGLTANAMTFIGTAVIVAASVWLIPSGHLVAATIVITCAAFTDLFDGAMARLSGKTSRFGALLDSTMDRVADGAVLAGIAFYLLRNDMALAGAFALWCLIASEVVSYVKARSESLGTECPVGIVERPERLIGVGLVTIAAVAGVPYAWEVGLGLLGVLSTVTVAQRLIHSHKAMSEDEAEDSADARQN</sequence>
<dbReference type="GO" id="GO:0016740">
    <property type="term" value="F:transferase activity"/>
    <property type="evidence" value="ECO:0007669"/>
    <property type="project" value="UniProtKB-KW"/>
</dbReference>
<gene>
    <name evidence="4" type="primary">pgsA</name>
    <name evidence="4" type="ORF">ACFPET_21990</name>
</gene>
<feature type="transmembrane region" description="Helical" evidence="3">
    <location>
        <begin position="155"/>
        <end position="174"/>
    </location>
</feature>
<evidence type="ECO:0000256" key="2">
    <source>
        <dbReference type="RuleBase" id="RU003750"/>
    </source>
</evidence>
<dbReference type="EC" id="2.7.8.-" evidence="4"/>
<dbReference type="InterPro" id="IPR043130">
    <property type="entry name" value="CDP-OH_PTrfase_TM_dom"/>
</dbReference>
<protein>
    <submittedName>
        <fullName evidence="4">Phosphatidylinositol phosphate synthase</fullName>
        <ecNumber evidence="4">2.7.8.-</ecNumber>
    </submittedName>
</protein>
<keyword evidence="3" id="KW-0812">Transmembrane</keyword>
<dbReference type="RefSeq" id="WP_380625286.1">
    <property type="nucleotide sequence ID" value="NZ_JBHSDK010000061.1"/>
</dbReference>
<evidence type="ECO:0000256" key="3">
    <source>
        <dbReference type="SAM" id="Phobius"/>
    </source>
</evidence>
<organism evidence="4 5">
    <name type="scientific">Salininema proteolyticum</name>
    <dbReference type="NCBI Taxonomy" id="1607685"/>
    <lineage>
        <taxon>Bacteria</taxon>
        <taxon>Bacillati</taxon>
        <taxon>Actinomycetota</taxon>
        <taxon>Actinomycetes</taxon>
        <taxon>Glycomycetales</taxon>
        <taxon>Glycomycetaceae</taxon>
        <taxon>Salininema</taxon>
    </lineage>
</organism>
<dbReference type="EMBL" id="JBHSDK010000061">
    <property type="protein sequence ID" value="MFC4337869.1"/>
    <property type="molecule type" value="Genomic_DNA"/>
</dbReference>
<reference evidence="5" key="1">
    <citation type="journal article" date="2019" name="Int. J. Syst. Evol. Microbiol.">
        <title>The Global Catalogue of Microorganisms (GCM) 10K type strain sequencing project: providing services to taxonomists for standard genome sequencing and annotation.</title>
        <authorList>
            <consortium name="The Broad Institute Genomics Platform"/>
            <consortium name="The Broad Institute Genome Sequencing Center for Infectious Disease"/>
            <person name="Wu L."/>
            <person name="Ma J."/>
        </authorList>
    </citation>
    <scope>NUCLEOTIDE SEQUENCE [LARGE SCALE GENOMIC DNA]</scope>
    <source>
        <strain evidence="5">IBRC-M 10908</strain>
    </source>
</reference>
<dbReference type="InterPro" id="IPR048254">
    <property type="entry name" value="CDP_ALCOHOL_P_TRANSF_CS"/>
</dbReference>
<accession>A0ABV8U424</accession>
<proteinExistence type="inferred from homology"/>
<keyword evidence="3" id="KW-1133">Transmembrane helix</keyword>
<name>A0ABV8U424_9ACTN</name>
<comment type="caution">
    <text evidence="4">The sequence shown here is derived from an EMBL/GenBank/DDBJ whole genome shotgun (WGS) entry which is preliminary data.</text>
</comment>
<keyword evidence="3" id="KW-0472">Membrane</keyword>
<feature type="transmembrane region" description="Helical" evidence="3">
    <location>
        <begin position="116"/>
        <end position="134"/>
    </location>
</feature>
<evidence type="ECO:0000313" key="5">
    <source>
        <dbReference type="Proteomes" id="UP001595823"/>
    </source>
</evidence>
<evidence type="ECO:0000313" key="4">
    <source>
        <dbReference type="EMBL" id="MFC4337869.1"/>
    </source>
</evidence>
<dbReference type="PROSITE" id="PS00379">
    <property type="entry name" value="CDP_ALCOHOL_P_TRANSF"/>
    <property type="match status" value="1"/>
</dbReference>
<dbReference type="Proteomes" id="UP001595823">
    <property type="component" value="Unassembled WGS sequence"/>
</dbReference>
<keyword evidence="5" id="KW-1185">Reference proteome</keyword>
<feature type="transmembrane region" description="Helical" evidence="3">
    <location>
        <begin position="24"/>
        <end position="48"/>
    </location>
</feature>
<evidence type="ECO:0000256" key="1">
    <source>
        <dbReference type="ARBA" id="ARBA00022679"/>
    </source>
</evidence>
<dbReference type="InterPro" id="IPR000462">
    <property type="entry name" value="CDP-OH_P_trans"/>
</dbReference>
<dbReference type="NCBIfam" id="NF045883">
    <property type="entry name" value="PIPSynth"/>
    <property type="match status" value="1"/>
</dbReference>
<comment type="similarity">
    <text evidence="2">Belongs to the CDP-alcohol phosphatidyltransferase class-I family.</text>
</comment>